<gene>
    <name evidence="2" type="ORF">METZ01_LOCUS261924</name>
</gene>
<accession>A0A382JAD4</accession>
<sequence>MADLTFNCPQCGQNLTTDESLSGSEIECPSCSKAIEIPSAGDENVEQTEAEPAPPITAEPEPKKLAVAVHGGGEELLKKSSSHKEKEISGDGRICVKTIKRGDCIELGLDKFDEEVNKFIEKFSREQIISVHSLNYSHFDPTTQKYLPDYAALIVYER</sequence>
<dbReference type="EMBL" id="UINC01073012">
    <property type="protein sequence ID" value="SVC09070.1"/>
    <property type="molecule type" value="Genomic_DNA"/>
</dbReference>
<evidence type="ECO:0000313" key="2">
    <source>
        <dbReference type="EMBL" id="SVC09070.1"/>
    </source>
</evidence>
<name>A0A382JAD4_9ZZZZ</name>
<organism evidence="2">
    <name type="scientific">marine metagenome</name>
    <dbReference type="NCBI Taxonomy" id="408172"/>
    <lineage>
        <taxon>unclassified sequences</taxon>
        <taxon>metagenomes</taxon>
        <taxon>ecological metagenomes</taxon>
    </lineage>
</organism>
<dbReference type="AlphaFoldDB" id="A0A382JAD4"/>
<evidence type="ECO:0008006" key="3">
    <source>
        <dbReference type="Google" id="ProtNLM"/>
    </source>
</evidence>
<dbReference type="Gene3D" id="2.20.28.160">
    <property type="match status" value="1"/>
</dbReference>
<feature type="region of interest" description="Disordered" evidence="1">
    <location>
        <begin position="39"/>
        <end position="58"/>
    </location>
</feature>
<protein>
    <recommendedName>
        <fullName evidence="3">TFIIB-type domain-containing protein</fullName>
    </recommendedName>
</protein>
<evidence type="ECO:0000256" key="1">
    <source>
        <dbReference type="SAM" id="MobiDB-lite"/>
    </source>
</evidence>
<reference evidence="2" key="1">
    <citation type="submission" date="2018-05" db="EMBL/GenBank/DDBJ databases">
        <authorList>
            <person name="Lanie J.A."/>
            <person name="Ng W.-L."/>
            <person name="Kazmierczak K.M."/>
            <person name="Andrzejewski T.M."/>
            <person name="Davidsen T.M."/>
            <person name="Wayne K.J."/>
            <person name="Tettelin H."/>
            <person name="Glass J.I."/>
            <person name="Rusch D."/>
            <person name="Podicherti R."/>
            <person name="Tsui H.-C.T."/>
            <person name="Winkler M.E."/>
        </authorList>
    </citation>
    <scope>NUCLEOTIDE SEQUENCE</scope>
</reference>
<proteinExistence type="predicted"/>